<feature type="compositionally biased region" description="Polar residues" evidence="1">
    <location>
        <begin position="51"/>
        <end position="65"/>
    </location>
</feature>
<feature type="compositionally biased region" description="Acidic residues" evidence="1">
    <location>
        <begin position="66"/>
        <end position="80"/>
    </location>
</feature>
<evidence type="ECO:0000256" key="1">
    <source>
        <dbReference type="SAM" id="MobiDB-lite"/>
    </source>
</evidence>
<dbReference type="AlphaFoldDB" id="A0A1G1WQ44"/>
<accession>A0A1G1WQ44</accession>
<name>A0A1G1WQ44_9BACT</name>
<dbReference type="Proteomes" id="UP000178068">
    <property type="component" value="Unassembled WGS sequence"/>
</dbReference>
<evidence type="ECO:0000313" key="3">
    <source>
        <dbReference type="Proteomes" id="UP000178068"/>
    </source>
</evidence>
<sequence length="255" mass="28049">MKFLLASITIFLLVLAFPIVSLASSETALITITARGRVITQEKVLGATLANKGSDSNNEAGQENESQNEVENPDQVSDEVQEVEIERENGQINLKTKTATGSSQIKADDDKLLVNVEAAEKKNDLKIRKKGNKIELEQNGVKVETEFDLKVDTDANLVTVVSPNGEVQLKTLPAEMVNDLVKNKKIERANTIEIVADPANKGKIVYKIFGEKDVKFFGLLRTKFAVVDFVDVGTGRSTSEELPFVLRFFGFLFAS</sequence>
<reference evidence="2 3" key="1">
    <citation type="journal article" date="2016" name="Nat. Commun.">
        <title>Thousands of microbial genomes shed light on interconnected biogeochemical processes in an aquifer system.</title>
        <authorList>
            <person name="Anantharaman K."/>
            <person name="Brown C.T."/>
            <person name="Hug L.A."/>
            <person name="Sharon I."/>
            <person name="Castelle C.J."/>
            <person name="Probst A.J."/>
            <person name="Thomas B.C."/>
            <person name="Singh A."/>
            <person name="Wilkins M.J."/>
            <person name="Karaoz U."/>
            <person name="Brodie E.L."/>
            <person name="Williams K.H."/>
            <person name="Hubbard S.S."/>
            <person name="Banfield J.F."/>
        </authorList>
    </citation>
    <scope>NUCLEOTIDE SEQUENCE [LARGE SCALE GENOMIC DNA]</scope>
</reference>
<protein>
    <submittedName>
        <fullName evidence="2">Uncharacterized protein</fullName>
    </submittedName>
</protein>
<feature type="region of interest" description="Disordered" evidence="1">
    <location>
        <begin position="50"/>
        <end position="80"/>
    </location>
</feature>
<comment type="caution">
    <text evidence="2">The sequence shown here is derived from an EMBL/GenBank/DDBJ whole genome shotgun (WGS) entry which is preliminary data.</text>
</comment>
<organism evidence="2 3">
    <name type="scientific">Candidatus Woykebacteria bacterium RIFCSPHIGHO2_12_FULL_45_10</name>
    <dbReference type="NCBI Taxonomy" id="1802603"/>
    <lineage>
        <taxon>Bacteria</taxon>
        <taxon>Candidatus Woykeibacteriota</taxon>
    </lineage>
</organism>
<dbReference type="EMBL" id="MHCZ01000019">
    <property type="protein sequence ID" value="OGY29848.1"/>
    <property type="molecule type" value="Genomic_DNA"/>
</dbReference>
<dbReference type="STRING" id="1802603.A3F35_02535"/>
<gene>
    <name evidence="2" type="ORF">A3F35_02535</name>
</gene>
<evidence type="ECO:0000313" key="2">
    <source>
        <dbReference type="EMBL" id="OGY29848.1"/>
    </source>
</evidence>
<proteinExistence type="predicted"/>